<protein>
    <submittedName>
        <fullName evidence="5">EAL domain-containing protein</fullName>
    </submittedName>
</protein>
<organism evidence="5 6">
    <name type="scientific">Pseudomonas benzenivorans</name>
    <dbReference type="NCBI Taxonomy" id="556533"/>
    <lineage>
        <taxon>Bacteria</taxon>
        <taxon>Pseudomonadati</taxon>
        <taxon>Pseudomonadota</taxon>
        <taxon>Gammaproteobacteria</taxon>
        <taxon>Pseudomonadales</taxon>
        <taxon>Pseudomonadaceae</taxon>
        <taxon>Pseudomonas</taxon>
    </lineage>
</organism>
<dbReference type="Gene3D" id="3.30.450.40">
    <property type="match status" value="1"/>
</dbReference>
<dbReference type="InterPro" id="IPR035965">
    <property type="entry name" value="PAS-like_dom_sf"/>
</dbReference>
<dbReference type="InterPro" id="IPR043128">
    <property type="entry name" value="Rev_trsase/Diguanyl_cyclase"/>
</dbReference>
<evidence type="ECO:0000259" key="2">
    <source>
        <dbReference type="PROSITE" id="PS50113"/>
    </source>
</evidence>
<dbReference type="PANTHER" id="PTHR44757:SF2">
    <property type="entry name" value="BIOFILM ARCHITECTURE MAINTENANCE PROTEIN MBAA"/>
    <property type="match status" value="1"/>
</dbReference>
<dbReference type="PROSITE" id="PS50113">
    <property type="entry name" value="PAC"/>
    <property type="match status" value="1"/>
</dbReference>
<keyword evidence="6" id="KW-1185">Reference proteome</keyword>
<dbReference type="SMART" id="SM00091">
    <property type="entry name" value="PAS"/>
    <property type="match status" value="1"/>
</dbReference>
<dbReference type="SUPFAM" id="SSF141868">
    <property type="entry name" value="EAL domain-like"/>
    <property type="match status" value="1"/>
</dbReference>
<dbReference type="InterPro" id="IPR035919">
    <property type="entry name" value="EAL_sf"/>
</dbReference>
<dbReference type="InterPro" id="IPR000160">
    <property type="entry name" value="GGDEF_dom"/>
</dbReference>
<dbReference type="SUPFAM" id="SSF55781">
    <property type="entry name" value="GAF domain-like"/>
    <property type="match status" value="1"/>
</dbReference>
<dbReference type="PROSITE" id="PS50883">
    <property type="entry name" value="EAL"/>
    <property type="match status" value="1"/>
</dbReference>
<evidence type="ECO:0000259" key="1">
    <source>
        <dbReference type="PROSITE" id="PS50112"/>
    </source>
</evidence>
<dbReference type="CDD" id="cd01948">
    <property type="entry name" value="EAL"/>
    <property type="match status" value="1"/>
</dbReference>
<dbReference type="SMART" id="SM00052">
    <property type="entry name" value="EAL"/>
    <property type="match status" value="1"/>
</dbReference>
<feature type="domain" description="PAS" evidence="1">
    <location>
        <begin position="192"/>
        <end position="245"/>
    </location>
</feature>
<evidence type="ECO:0000259" key="4">
    <source>
        <dbReference type="PROSITE" id="PS50887"/>
    </source>
</evidence>
<dbReference type="Gene3D" id="3.30.450.20">
    <property type="entry name" value="PAS domain"/>
    <property type="match status" value="1"/>
</dbReference>
<feature type="domain" description="GGDEF" evidence="4">
    <location>
        <begin position="332"/>
        <end position="463"/>
    </location>
</feature>
<dbReference type="PANTHER" id="PTHR44757">
    <property type="entry name" value="DIGUANYLATE CYCLASE DGCP"/>
    <property type="match status" value="1"/>
</dbReference>
<dbReference type="InterPro" id="IPR001633">
    <property type="entry name" value="EAL_dom"/>
</dbReference>
<dbReference type="SMART" id="SM00267">
    <property type="entry name" value="GGDEF"/>
    <property type="match status" value="1"/>
</dbReference>
<dbReference type="Pfam" id="PF01590">
    <property type="entry name" value="GAF"/>
    <property type="match status" value="1"/>
</dbReference>
<dbReference type="InterPro" id="IPR029016">
    <property type="entry name" value="GAF-like_dom_sf"/>
</dbReference>
<gene>
    <name evidence="5" type="ORF">SBP02_13900</name>
</gene>
<evidence type="ECO:0000313" key="6">
    <source>
        <dbReference type="Proteomes" id="UP001305928"/>
    </source>
</evidence>
<dbReference type="Pfam" id="PF00563">
    <property type="entry name" value="EAL"/>
    <property type="match status" value="1"/>
</dbReference>
<dbReference type="InterPro" id="IPR013655">
    <property type="entry name" value="PAS_fold_3"/>
</dbReference>
<dbReference type="Gene3D" id="3.30.70.270">
    <property type="match status" value="1"/>
</dbReference>
<dbReference type="NCBIfam" id="TIGR00254">
    <property type="entry name" value="GGDEF"/>
    <property type="match status" value="1"/>
</dbReference>
<dbReference type="SUPFAM" id="SSF55073">
    <property type="entry name" value="Nucleotide cyclase"/>
    <property type="match status" value="1"/>
</dbReference>
<dbReference type="SUPFAM" id="SSF55785">
    <property type="entry name" value="PYP-like sensor domain (PAS domain)"/>
    <property type="match status" value="1"/>
</dbReference>
<evidence type="ECO:0000313" key="5">
    <source>
        <dbReference type="EMBL" id="WPC03871.1"/>
    </source>
</evidence>
<dbReference type="Pfam" id="PF00990">
    <property type="entry name" value="GGDEF"/>
    <property type="match status" value="1"/>
</dbReference>
<sequence length="725" mass="79492">MAAVQLRAIRAPLPAAELDSFVKLTALACQMPIVMLIFPVQDSDGCGALLGMADGERYWQGALSAAITAAQERVQVADASTNEQLRHCDLVAGPPYIKCFASVPIALAGRDPAGVLAVADTLSKALDASQLEALELLARQITASIEQRSDLRELADRLTRELGELDGLRESQRILQTLIGNLPGVAYRCRSDLSWRLELVSEGCLQLTGYAADDLIEGRVKMAEIIHPDDLPALRRGVAKALKRQEPYQSTYRIQTPAGQTKWVWDKGCGVYSADGEVLALEGFITDISELKCAEERIRRMAYFDELTGLPNRLSMHEALSTAIARSGDSHAPLALLHVEVDKFREINETLGYHEGDRLLQALAARLQERGGALETLARIAESSFALLLPGQDASHAMQVARNVVQTLNAPLALGELLVHSDCSVGITLFPGHGNDPDALMRRANVARYGAKQGTEKVAIYAGSLDSENTQRLSLMTDLRHAIDRDELLLLFQPKLRMGSKRVTGVEALVRWEHPERGLISPSQFITFAERAGLITKLTYWVLAAAVRESYLWHDAGRAVPIAINLSPHDIRDPQLIEQISRALQTWGGAPDWIQFELTESCIMEDLAAARQVLVRLREAGFKIFIDDFGTGYSSLSYLRKLPVDYIKIDQSFVIGLGSDKESAAIVKSIIELAHSLGIEVVAEGVESTEAMDMLSGWGCEEAQGYCISKPISGRDFQSWNRAFA</sequence>
<dbReference type="Gene3D" id="3.20.20.450">
    <property type="entry name" value="EAL domain"/>
    <property type="match status" value="1"/>
</dbReference>
<dbReference type="RefSeq" id="WP_318642565.1">
    <property type="nucleotide sequence ID" value="NZ_CP137892.1"/>
</dbReference>
<dbReference type="PROSITE" id="PS50112">
    <property type="entry name" value="PAS"/>
    <property type="match status" value="1"/>
</dbReference>
<proteinExistence type="predicted"/>
<reference evidence="5 6" key="1">
    <citation type="submission" date="2023-11" db="EMBL/GenBank/DDBJ databases">
        <title>Complete genome of Pseudomonas benzenivorans BA3361.</title>
        <authorList>
            <person name="Shin S.Y."/>
            <person name="Song J."/>
            <person name="Kang H."/>
        </authorList>
    </citation>
    <scope>NUCLEOTIDE SEQUENCE [LARGE SCALE GENOMIC DNA]</scope>
    <source>
        <strain evidence="5 6">HNIBRBA3361</strain>
    </source>
</reference>
<dbReference type="PROSITE" id="PS50887">
    <property type="entry name" value="GGDEF"/>
    <property type="match status" value="1"/>
</dbReference>
<name>A0ABZ0PRY5_9PSED</name>
<dbReference type="InterPro" id="IPR000700">
    <property type="entry name" value="PAS-assoc_C"/>
</dbReference>
<dbReference type="InterPro" id="IPR029787">
    <property type="entry name" value="Nucleotide_cyclase"/>
</dbReference>
<dbReference type="InterPro" id="IPR052155">
    <property type="entry name" value="Biofilm_reg_signaling"/>
</dbReference>
<accession>A0ABZ0PRY5</accession>
<dbReference type="CDD" id="cd01949">
    <property type="entry name" value="GGDEF"/>
    <property type="match status" value="1"/>
</dbReference>
<evidence type="ECO:0000259" key="3">
    <source>
        <dbReference type="PROSITE" id="PS50883"/>
    </source>
</evidence>
<dbReference type="EMBL" id="CP137892">
    <property type="protein sequence ID" value="WPC03871.1"/>
    <property type="molecule type" value="Genomic_DNA"/>
</dbReference>
<dbReference type="InterPro" id="IPR003018">
    <property type="entry name" value="GAF"/>
</dbReference>
<dbReference type="Proteomes" id="UP001305928">
    <property type="component" value="Chromosome"/>
</dbReference>
<dbReference type="Pfam" id="PF08447">
    <property type="entry name" value="PAS_3"/>
    <property type="match status" value="1"/>
</dbReference>
<feature type="domain" description="EAL" evidence="3">
    <location>
        <begin position="472"/>
        <end position="725"/>
    </location>
</feature>
<feature type="domain" description="PAC" evidence="2">
    <location>
        <begin position="248"/>
        <end position="300"/>
    </location>
</feature>
<dbReference type="CDD" id="cd00130">
    <property type="entry name" value="PAS"/>
    <property type="match status" value="1"/>
</dbReference>
<dbReference type="InterPro" id="IPR000014">
    <property type="entry name" value="PAS"/>
</dbReference>
<dbReference type="NCBIfam" id="TIGR00229">
    <property type="entry name" value="sensory_box"/>
    <property type="match status" value="1"/>
</dbReference>